<feature type="transmembrane region" description="Helical" evidence="1">
    <location>
        <begin position="35"/>
        <end position="52"/>
    </location>
</feature>
<name>A0A235F4W0_9BACL</name>
<dbReference type="EMBL" id="NOII01000020">
    <property type="protein sequence ID" value="OYD56336.1"/>
    <property type="molecule type" value="Genomic_DNA"/>
</dbReference>
<gene>
    <name evidence="2" type="ORF">CGZ90_18000</name>
</gene>
<dbReference type="Pfam" id="PF09964">
    <property type="entry name" value="DUF2198"/>
    <property type="match status" value="1"/>
</dbReference>
<evidence type="ECO:0000313" key="3">
    <source>
        <dbReference type="Proteomes" id="UP000215059"/>
    </source>
</evidence>
<organism evidence="2 3">
    <name type="scientific">Fictibacillus aquaticus</name>
    <dbReference type="NCBI Taxonomy" id="2021314"/>
    <lineage>
        <taxon>Bacteria</taxon>
        <taxon>Bacillati</taxon>
        <taxon>Bacillota</taxon>
        <taxon>Bacilli</taxon>
        <taxon>Bacillales</taxon>
        <taxon>Fictibacillaceae</taxon>
        <taxon>Fictibacillus</taxon>
    </lineage>
</organism>
<keyword evidence="3" id="KW-1185">Reference proteome</keyword>
<feature type="transmembrane region" description="Helical" evidence="1">
    <location>
        <begin position="58"/>
        <end position="77"/>
    </location>
</feature>
<dbReference type="InterPro" id="IPR019242">
    <property type="entry name" value="DUF2198"/>
</dbReference>
<keyword evidence="1" id="KW-1133">Transmembrane helix</keyword>
<sequence>MAVRREFKFMLEYILAGLLPVFFMLLFNRVLFSKYVPIIITLLILIFGFDGLNRPLSQQVIGLVSTAIGFWLGLKIYKKQDRKVR</sequence>
<accession>A0A235F4W0</accession>
<keyword evidence="1" id="KW-0812">Transmembrane</keyword>
<protein>
    <submittedName>
        <fullName evidence="2">Uncharacterized protein</fullName>
    </submittedName>
</protein>
<feature type="transmembrane region" description="Helical" evidence="1">
    <location>
        <begin position="12"/>
        <end position="28"/>
    </location>
</feature>
<evidence type="ECO:0000313" key="2">
    <source>
        <dbReference type="EMBL" id="OYD56336.1"/>
    </source>
</evidence>
<keyword evidence="1" id="KW-0472">Membrane</keyword>
<dbReference type="AlphaFoldDB" id="A0A235F4W0"/>
<evidence type="ECO:0000256" key="1">
    <source>
        <dbReference type="SAM" id="Phobius"/>
    </source>
</evidence>
<proteinExistence type="predicted"/>
<dbReference type="OrthoDB" id="2454250at2"/>
<dbReference type="Proteomes" id="UP000215059">
    <property type="component" value="Unassembled WGS sequence"/>
</dbReference>
<comment type="caution">
    <text evidence="2">The sequence shown here is derived from an EMBL/GenBank/DDBJ whole genome shotgun (WGS) entry which is preliminary data.</text>
</comment>
<reference evidence="2 3" key="1">
    <citation type="submission" date="2017-07" db="EMBL/GenBank/DDBJ databases">
        <title>Fictibacillus sp. nov. GDSW-R2A3 Genome sequencing and assembly.</title>
        <authorList>
            <person name="Mayilraj S."/>
        </authorList>
    </citation>
    <scope>NUCLEOTIDE SEQUENCE [LARGE SCALE GENOMIC DNA]</scope>
    <source>
        <strain evidence="2 3">GDSW-R2A3</strain>
    </source>
</reference>